<evidence type="ECO:0000313" key="2">
    <source>
        <dbReference type="EMBL" id="ABK35856.1"/>
    </source>
</evidence>
<keyword evidence="3" id="KW-1185">Reference proteome</keyword>
<proteinExistence type="predicted"/>
<gene>
    <name evidence="2" type="ordered locus">AHA_3502</name>
</gene>
<protein>
    <submittedName>
        <fullName evidence="2">Uncharacterized protein</fullName>
    </submittedName>
</protein>
<keyword evidence="1" id="KW-0472">Membrane</keyword>
<reference evidence="2 3" key="1">
    <citation type="journal article" date="2006" name="J. Bacteriol.">
        <title>Genome sequence of Aeromonas hydrophila ATCC 7966T: jack of all trades.</title>
        <authorList>
            <person name="Seshadri R."/>
            <person name="Joseph S.W."/>
            <person name="Chopra A.K."/>
            <person name="Sha J."/>
            <person name="Shaw J."/>
            <person name="Graf J."/>
            <person name="Haft D."/>
            <person name="Wu M."/>
            <person name="Ren Q."/>
            <person name="Rosovitz M.J."/>
            <person name="Madupu R."/>
            <person name="Tallon L."/>
            <person name="Kim M."/>
            <person name="Jin S."/>
            <person name="Vuong H."/>
            <person name="Stine O.C."/>
            <person name="Ali A."/>
            <person name="Horneman A.J."/>
            <person name="Heidelberg J.F."/>
        </authorList>
    </citation>
    <scope>NUCLEOTIDE SEQUENCE [LARGE SCALE GENOMIC DNA]</scope>
    <source>
        <strain evidence="3">ATCC 7966 / DSM 30187 / BCRC 13018 / CCUG 14551 / JCM 1027 / KCTC 2358 / NCIMB 9240 / NCTC 8049</strain>
    </source>
</reference>
<feature type="transmembrane region" description="Helical" evidence="1">
    <location>
        <begin position="249"/>
        <end position="274"/>
    </location>
</feature>
<accession>A0KNX5</accession>
<sequence>MGATAGAAQVDIHWIERLDRFKSEITYCLMQALGIVVGDEDDAFRQVATAAQQVAEEAGLALRHLGAVGRDLVDDQQIHLFQGTPVLVALFLILDHVEEQPVHDGGPLLEDHRLLVACDQLVRHGARQGRLAGAVVTVDQHAATTAFLPVLETADEVAGGLNGILQRRIAGIHPFKHPVGVEVSLGDQLLDPLLARRLLQLAHLGIGLGVVLLAQGLVVVLAAAGLLLKATNALQQASYVAAQFRVVNAMILLGLGDLLALGFDLFQLLAQGIVRVSHGMLLLLGLGWGQVSDFACWRCLLSIIIRLLRLAGQPPGLFDHLLGPLAWARLDLCRGHLLVALHLHRLAAGIAAGLEGADELEHPLVLGVEHLGSPQPVGDELAEILFVVAGIDHPAQAGEGWQLCIRAPLQVHLEWALRQRAAHPLGQQRQLERALMVVLTVGLRLDLQQTRLHQLIEQLGQLAGIDLKGKAAGIARVDHRQRPAEFGVVEPGQLIFQHQPAQLQGIEAAGRVGQSGMGEGAVFGRVHGMLH</sequence>
<evidence type="ECO:0000313" key="3">
    <source>
        <dbReference type="Proteomes" id="UP000000756"/>
    </source>
</evidence>
<dbReference type="EMBL" id="CP000462">
    <property type="protein sequence ID" value="ABK35856.1"/>
    <property type="molecule type" value="Genomic_DNA"/>
</dbReference>
<dbReference type="EnsemblBacteria" id="ABK35856">
    <property type="protein sequence ID" value="ABK35856"/>
    <property type="gene ID" value="AHA_3502"/>
</dbReference>
<dbReference type="HOGENOM" id="CLU_512550_0_0_6"/>
<name>A0KNX5_AERHH</name>
<evidence type="ECO:0000256" key="1">
    <source>
        <dbReference type="SAM" id="Phobius"/>
    </source>
</evidence>
<keyword evidence="1" id="KW-1133">Transmembrane helix</keyword>
<organism evidence="2 3">
    <name type="scientific">Aeromonas hydrophila subsp. hydrophila (strain ATCC 7966 / DSM 30187 / BCRC 13018 / CCUG 14551 / JCM 1027 / KCTC 2358 / NCIMB 9240 / NCTC 8049)</name>
    <dbReference type="NCBI Taxonomy" id="380703"/>
    <lineage>
        <taxon>Bacteria</taxon>
        <taxon>Pseudomonadati</taxon>
        <taxon>Pseudomonadota</taxon>
        <taxon>Gammaproteobacteria</taxon>
        <taxon>Aeromonadales</taxon>
        <taxon>Aeromonadaceae</taxon>
        <taxon>Aeromonas</taxon>
    </lineage>
</organism>
<dbReference type="KEGG" id="aha:AHA_3502"/>
<dbReference type="AlphaFoldDB" id="A0KNX5"/>
<keyword evidence="1" id="KW-0812">Transmembrane</keyword>
<feature type="transmembrane region" description="Helical" evidence="1">
    <location>
        <begin position="201"/>
        <end position="228"/>
    </location>
</feature>
<dbReference type="Proteomes" id="UP000000756">
    <property type="component" value="Chromosome"/>
</dbReference>